<organism evidence="2 3">
    <name type="scientific">Methanosarcina lacustris Z-7289</name>
    <dbReference type="NCBI Taxonomy" id="1434111"/>
    <lineage>
        <taxon>Archaea</taxon>
        <taxon>Methanobacteriati</taxon>
        <taxon>Methanobacteriota</taxon>
        <taxon>Stenosarchaea group</taxon>
        <taxon>Methanomicrobia</taxon>
        <taxon>Methanosarcinales</taxon>
        <taxon>Methanosarcinaceae</taxon>
        <taxon>Methanosarcina</taxon>
    </lineage>
</organism>
<gene>
    <name evidence="2" type="ORF">MSLAZ_2442</name>
</gene>
<dbReference type="HOGENOM" id="CLU_694101_0_0_2"/>
<reference evidence="2 3" key="1">
    <citation type="submission" date="2014-07" db="EMBL/GenBank/DDBJ databases">
        <title>Methanogenic archaea and the global carbon cycle.</title>
        <authorList>
            <person name="Henriksen J.R."/>
            <person name="Luke J."/>
            <person name="Reinhart S."/>
            <person name="Benedict M.N."/>
            <person name="Youngblut N.D."/>
            <person name="Metcalf M.E."/>
            <person name="Whitaker R.J."/>
            <person name="Metcalf W.W."/>
        </authorList>
    </citation>
    <scope>NUCLEOTIDE SEQUENCE [LARGE SCALE GENOMIC DNA]</scope>
    <source>
        <strain evidence="2 3">Z-7289</strain>
    </source>
</reference>
<sequence>MIFLWRTKKVFSKLRLDLSHFLQFVIEDLCQILIFIIFKVLQILRLQSVAEIYITRYSSTIFKVLQIFGLRSYMKIFADSRYSVTRSNQITAFEFNGIKKNVNKYSNSQSDNLAKPVIFVSACEDSKSTGGYKFNGGINEYNCLVKILRQHGYEAYIVTYDGNYEPWLIEHQPHISINNCRQKIKSLQNVRCVTSWAVAKAFINECEKLYFWDMELLFTDNDHFSTIANLYRIKIIKTASISRTIQAWHMANFRKPCVIIPNLLDESYWNPDEKKRIFNRVGYMNEGPHTEQHITLFKDAAKSAGLQLDFIQIKGETKEVISGMQSCNLFLSMNQGKDPLWGEGCPRTIIEAMSAGSVVLAYDIIGNREMIVHSFNGIIVPRYRSDIMAKEIIDLYQKPSEIERLRGNGLNIIHSCHTSEARWPAIKEFLDL</sequence>
<dbReference type="EMBL" id="CP009515">
    <property type="protein sequence ID" value="AKB75703.1"/>
    <property type="molecule type" value="Genomic_DNA"/>
</dbReference>
<dbReference type="PATRIC" id="fig|1434111.4.peg.3242"/>
<evidence type="ECO:0000313" key="2">
    <source>
        <dbReference type="EMBL" id="AKB75703.1"/>
    </source>
</evidence>
<dbReference type="Pfam" id="PF00534">
    <property type="entry name" value="Glycos_transf_1"/>
    <property type="match status" value="1"/>
</dbReference>
<proteinExistence type="predicted"/>
<dbReference type="AlphaFoldDB" id="A0A0E3S964"/>
<evidence type="ECO:0000259" key="1">
    <source>
        <dbReference type="Pfam" id="PF00534"/>
    </source>
</evidence>
<keyword evidence="3" id="KW-1185">Reference proteome</keyword>
<evidence type="ECO:0000313" key="3">
    <source>
        <dbReference type="Proteomes" id="UP000033072"/>
    </source>
</evidence>
<name>A0A0E3S964_9EURY</name>
<protein>
    <recommendedName>
        <fullName evidence="1">Glycosyl transferase family 1 domain-containing protein</fullName>
    </recommendedName>
</protein>
<dbReference type="GO" id="GO:0016757">
    <property type="term" value="F:glycosyltransferase activity"/>
    <property type="evidence" value="ECO:0007669"/>
    <property type="project" value="InterPro"/>
</dbReference>
<dbReference type="InterPro" id="IPR001296">
    <property type="entry name" value="Glyco_trans_1"/>
</dbReference>
<dbReference type="Gene3D" id="3.40.50.2000">
    <property type="entry name" value="Glycogen Phosphorylase B"/>
    <property type="match status" value="1"/>
</dbReference>
<dbReference type="SUPFAM" id="SSF53756">
    <property type="entry name" value="UDP-Glycosyltransferase/glycogen phosphorylase"/>
    <property type="match status" value="1"/>
</dbReference>
<feature type="domain" description="Glycosyl transferase family 1" evidence="1">
    <location>
        <begin position="298"/>
        <end position="408"/>
    </location>
</feature>
<dbReference type="KEGG" id="mls:MSLAZ_2442"/>
<dbReference type="Proteomes" id="UP000033072">
    <property type="component" value="Chromosome"/>
</dbReference>
<accession>A0A0E3S964</accession>